<proteinExistence type="inferred from homology"/>
<protein>
    <recommendedName>
        <fullName evidence="8">Biotin transporter</fullName>
    </recommendedName>
</protein>
<keyword evidence="11" id="KW-1185">Reference proteome</keyword>
<comment type="subcellular location">
    <subcellularLocation>
        <location evidence="1 8">Cell membrane</location>
        <topology evidence="1 8">Multi-pass membrane protein</topology>
    </subcellularLocation>
</comment>
<evidence type="ECO:0000256" key="5">
    <source>
        <dbReference type="ARBA" id="ARBA00022692"/>
    </source>
</evidence>
<dbReference type="Pfam" id="PF02632">
    <property type="entry name" value="BioY"/>
    <property type="match status" value="1"/>
</dbReference>
<evidence type="ECO:0000256" key="6">
    <source>
        <dbReference type="ARBA" id="ARBA00022989"/>
    </source>
</evidence>
<dbReference type="Proteomes" id="UP000679992">
    <property type="component" value="Unassembled WGS sequence"/>
</dbReference>
<evidence type="ECO:0000256" key="2">
    <source>
        <dbReference type="ARBA" id="ARBA00010692"/>
    </source>
</evidence>
<evidence type="ECO:0000256" key="3">
    <source>
        <dbReference type="ARBA" id="ARBA00022448"/>
    </source>
</evidence>
<evidence type="ECO:0000313" key="11">
    <source>
        <dbReference type="Proteomes" id="UP000679992"/>
    </source>
</evidence>
<dbReference type="PIRSF" id="PIRSF016661">
    <property type="entry name" value="BioY"/>
    <property type="match status" value="1"/>
</dbReference>
<dbReference type="RefSeq" id="WP_213653397.1">
    <property type="nucleotide sequence ID" value="NZ_BOSL01000001.1"/>
</dbReference>
<gene>
    <name evidence="10" type="ORF">J42TS3_01700</name>
</gene>
<organism evidence="10 11">
    <name type="scientific">Paenibacillus vini</name>
    <dbReference type="NCBI Taxonomy" id="1476024"/>
    <lineage>
        <taxon>Bacteria</taxon>
        <taxon>Bacillati</taxon>
        <taxon>Bacillota</taxon>
        <taxon>Bacilli</taxon>
        <taxon>Bacillales</taxon>
        <taxon>Paenibacillaceae</taxon>
        <taxon>Paenibacillus</taxon>
    </lineage>
</organism>
<accession>A0ABQ4M561</accession>
<feature type="transmembrane region" description="Helical" evidence="9">
    <location>
        <begin position="29"/>
        <end position="48"/>
    </location>
</feature>
<sequence>MKTKEIVYAALFTAFMAVLGMIPPIPLGFIPVPVTAQTLGVMLAGCFLGKKPAAMSLILFIVLVAIGLPILSGGRGGLAPLVGPSAGYIFSWPIAAFLIGYASEKIWPKLRMWKLLTINILFGVLLVSLIGAPVMALITHTSIWAGLIGSAVYLPGDIIKAVIAAVVAFQLRAISPIEEKAH</sequence>
<name>A0ABQ4M561_9BACL</name>
<reference evidence="10 11" key="1">
    <citation type="submission" date="2021-03" db="EMBL/GenBank/DDBJ databases">
        <title>Antimicrobial resistance genes in bacteria isolated from Japanese honey, and their potential for conferring macrolide and lincosamide resistance in the American foulbrood pathogen Paenibacillus larvae.</title>
        <authorList>
            <person name="Okamoto M."/>
            <person name="Kumagai M."/>
            <person name="Kanamori H."/>
            <person name="Takamatsu D."/>
        </authorList>
    </citation>
    <scope>NUCLEOTIDE SEQUENCE [LARGE SCALE GENOMIC DNA]</scope>
    <source>
        <strain evidence="10 11">J42TS3</strain>
    </source>
</reference>
<dbReference type="PANTHER" id="PTHR34295">
    <property type="entry name" value="BIOTIN TRANSPORTER BIOY"/>
    <property type="match status" value="1"/>
</dbReference>
<evidence type="ECO:0000256" key="7">
    <source>
        <dbReference type="ARBA" id="ARBA00023136"/>
    </source>
</evidence>
<feature type="transmembrane region" description="Helical" evidence="9">
    <location>
        <begin position="144"/>
        <end position="169"/>
    </location>
</feature>
<dbReference type="Gene3D" id="1.10.1760.20">
    <property type="match status" value="1"/>
</dbReference>
<comment type="similarity">
    <text evidence="2 8">Belongs to the BioY family.</text>
</comment>
<feature type="transmembrane region" description="Helical" evidence="9">
    <location>
        <begin position="115"/>
        <end position="138"/>
    </location>
</feature>
<feature type="transmembrane region" description="Helical" evidence="9">
    <location>
        <begin position="7"/>
        <end position="23"/>
    </location>
</feature>
<keyword evidence="7 8" id="KW-0472">Membrane</keyword>
<comment type="caution">
    <text evidence="10">The sequence shown here is derived from an EMBL/GenBank/DDBJ whole genome shotgun (WGS) entry which is preliminary data.</text>
</comment>
<dbReference type="PANTHER" id="PTHR34295:SF4">
    <property type="entry name" value="BIOTIN TRANSPORTER BIOY-RELATED"/>
    <property type="match status" value="1"/>
</dbReference>
<evidence type="ECO:0000313" key="10">
    <source>
        <dbReference type="EMBL" id="GIP51135.1"/>
    </source>
</evidence>
<dbReference type="EMBL" id="BOSL01000001">
    <property type="protein sequence ID" value="GIP51135.1"/>
    <property type="molecule type" value="Genomic_DNA"/>
</dbReference>
<keyword evidence="4 8" id="KW-1003">Cell membrane</keyword>
<keyword evidence="5 9" id="KW-0812">Transmembrane</keyword>
<keyword evidence="3 8" id="KW-0813">Transport</keyword>
<evidence type="ECO:0000256" key="4">
    <source>
        <dbReference type="ARBA" id="ARBA00022475"/>
    </source>
</evidence>
<dbReference type="InterPro" id="IPR003784">
    <property type="entry name" value="BioY"/>
</dbReference>
<evidence type="ECO:0000256" key="9">
    <source>
        <dbReference type="SAM" id="Phobius"/>
    </source>
</evidence>
<feature type="transmembrane region" description="Helical" evidence="9">
    <location>
        <begin position="85"/>
        <end position="103"/>
    </location>
</feature>
<evidence type="ECO:0000256" key="1">
    <source>
        <dbReference type="ARBA" id="ARBA00004651"/>
    </source>
</evidence>
<evidence type="ECO:0000256" key="8">
    <source>
        <dbReference type="PIRNR" id="PIRNR016661"/>
    </source>
</evidence>
<feature type="transmembrane region" description="Helical" evidence="9">
    <location>
        <begin position="55"/>
        <end position="73"/>
    </location>
</feature>
<keyword evidence="6 9" id="KW-1133">Transmembrane helix</keyword>